<evidence type="ECO:0000313" key="2">
    <source>
        <dbReference type="EMBL" id="SDS78308.1"/>
    </source>
</evidence>
<dbReference type="Gene3D" id="3.10.450.160">
    <property type="entry name" value="inner membrane protein cigr"/>
    <property type="match status" value="1"/>
</dbReference>
<name>A0A1H1V0I3_9BRAD</name>
<feature type="region of interest" description="Disordered" evidence="1">
    <location>
        <begin position="25"/>
        <end position="56"/>
    </location>
</feature>
<evidence type="ECO:0000313" key="3">
    <source>
        <dbReference type="Proteomes" id="UP000243904"/>
    </source>
</evidence>
<organism evidence="2 3">
    <name type="scientific">Bradyrhizobium canariense</name>
    <dbReference type="NCBI Taxonomy" id="255045"/>
    <lineage>
        <taxon>Bacteria</taxon>
        <taxon>Pseudomonadati</taxon>
        <taxon>Pseudomonadota</taxon>
        <taxon>Alphaproteobacteria</taxon>
        <taxon>Hyphomicrobiales</taxon>
        <taxon>Nitrobacteraceae</taxon>
        <taxon>Bradyrhizobium</taxon>
    </lineage>
</organism>
<proteinExistence type="predicted"/>
<keyword evidence="3" id="KW-1185">Reference proteome</keyword>
<sequence length="130" mass="13657">MSRLIYAGAITLAIFGSIGFAAAQRGPGADHPNLTPTQERTVSQGLAASPSQAAPVGVQPEVGNMLPDSLTAQALPSDVSDRVPEAKQLLFVKLPDRIVLIDPETKLVTEIVMDEVTTGSNPNSSDRPPR</sequence>
<gene>
    <name evidence="2" type="ORF">SAMN05444158_3194</name>
</gene>
<evidence type="ECO:0000256" key="1">
    <source>
        <dbReference type="SAM" id="MobiDB-lite"/>
    </source>
</evidence>
<feature type="compositionally biased region" description="Polar residues" evidence="1">
    <location>
        <begin position="34"/>
        <end position="52"/>
    </location>
</feature>
<dbReference type="RefSeq" id="WP_146687932.1">
    <property type="nucleotide sequence ID" value="NZ_LT629750.1"/>
</dbReference>
<dbReference type="AlphaFoldDB" id="A0A1H1V0I3"/>
<reference evidence="3" key="1">
    <citation type="submission" date="2016-10" db="EMBL/GenBank/DDBJ databases">
        <authorList>
            <person name="Varghese N."/>
            <person name="Submissions S."/>
        </authorList>
    </citation>
    <scope>NUCLEOTIDE SEQUENCE [LARGE SCALE GENOMIC DNA]</scope>
    <source>
        <strain evidence="3">GAS369</strain>
    </source>
</reference>
<dbReference type="Proteomes" id="UP000243904">
    <property type="component" value="Chromosome I"/>
</dbReference>
<protein>
    <recommendedName>
        <fullName evidence="4">DUF1236 domain-containing protein</fullName>
    </recommendedName>
</protein>
<accession>A0A1H1V0I3</accession>
<dbReference type="EMBL" id="LT629750">
    <property type="protein sequence ID" value="SDS78308.1"/>
    <property type="molecule type" value="Genomic_DNA"/>
</dbReference>
<evidence type="ECO:0008006" key="4">
    <source>
        <dbReference type="Google" id="ProtNLM"/>
    </source>
</evidence>